<protein>
    <submittedName>
        <fullName evidence="1">Uncharacterized protein</fullName>
    </submittedName>
</protein>
<dbReference type="RefSeq" id="WP_122343001.1">
    <property type="nucleotide sequence ID" value="NZ_BMZY01000005.1"/>
</dbReference>
<comment type="caution">
    <text evidence="1">The sequence shown here is derived from an EMBL/GenBank/DDBJ whole genome shotgun (WGS) entry which is preliminary data.</text>
</comment>
<dbReference type="Proteomes" id="UP000275613">
    <property type="component" value="Unassembled WGS sequence"/>
</dbReference>
<reference evidence="5 6" key="2">
    <citation type="submission" date="2018-08" db="EMBL/GenBank/DDBJ databases">
        <title>Recombination of ecologically and evolutionarily significant loci maintains genetic cohesion in the Pseudomonas syringae species complex.</title>
        <authorList>
            <person name="Dillon M."/>
            <person name="Thakur S."/>
            <person name="Almeida R.N.D."/>
            <person name="Weir B.S."/>
            <person name="Guttman D.S."/>
        </authorList>
    </citation>
    <scope>NUCLEOTIDE SEQUENCE [LARGE SCALE GENOMIC DNA]</scope>
    <source>
        <strain evidence="3 6">ICMP 4316</strain>
        <strain evidence="2 5">ICMP 8636</strain>
    </source>
</reference>
<evidence type="ECO:0000313" key="1">
    <source>
        <dbReference type="EMBL" id="KPX19798.1"/>
    </source>
</evidence>
<sequence>MGNKPTEAQVSLLWHTLGLRPDCRDSRHPYRNRFLAGPGHGDMADLESLVILGLMGSRKPPSFCDQSEILYFATKEGERFAIAEMPPAPPAPKRTNFDAYLDESECYDSFAHFLGIKLPRYQERGERGKREYRMVRYSRHSISSYHSAEYLLLCEPVEIAGDWCLDKKQAKASYKAALKRGPSQNPKRVRRRVLNHPTLTYCAVRLGRR</sequence>
<gene>
    <name evidence="1" type="ORF">ALO70_100912</name>
    <name evidence="3" type="ORF">ALQ39_03525</name>
    <name evidence="2" type="ORF">ALQ86_01065</name>
</gene>
<proteinExistence type="predicted"/>
<evidence type="ECO:0000313" key="5">
    <source>
        <dbReference type="Proteomes" id="UP000272627"/>
    </source>
</evidence>
<evidence type="ECO:0000313" key="4">
    <source>
        <dbReference type="Proteomes" id="UP000050490"/>
    </source>
</evidence>
<dbReference type="PATRIC" id="fig|129137.4.peg.1051"/>
<dbReference type="EMBL" id="RBPV01000462">
    <property type="protein sequence ID" value="RMO50443.1"/>
    <property type="molecule type" value="Genomic_DNA"/>
</dbReference>
<evidence type="ECO:0000313" key="6">
    <source>
        <dbReference type="Proteomes" id="UP000275613"/>
    </source>
</evidence>
<accession>A0A0P9PZ27</accession>
<evidence type="ECO:0000313" key="3">
    <source>
        <dbReference type="EMBL" id="RMO50443.1"/>
    </source>
</evidence>
<evidence type="ECO:0000313" key="2">
    <source>
        <dbReference type="EMBL" id="RMM02729.1"/>
    </source>
</evidence>
<name>A0A0P9PZ27_PSEA0</name>
<organism evidence="1 4">
    <name type="scientific">Pseudomonas amygdali pv. eriobotryae</name>
    <dbReference type="NCBI Taxonomy" id="129137"/>
    <lineage>
        <taxon>Bacteria</taxon>
        <taxon>Pseudomonadati</taxon>
        <taxon>Pseudomonadota</taxon>
        <taxon>Gammaproteobacteria</taxon>
        <taxon>Pseudomonadales</taxon>
        <taxon>Pseudomonadaceae</taxon>
        <taxon>Pseudomonas</taxon>
        <taxon>Pseudomonas amygdali</taxon>
    </lineage>
</organism>
<dbReference type="EMBL" id="RBOA01000093">
    <property type="protein sequence ID" value="RMM02729.1"/>
    <property type="molecule type" value="Genomic_DNA"/>
</dbReference>
<dbReference type="AlphaFoldDB" id="A0A0P9PZ27"/>
<dbReference type="Proteomes" id="UP000050490">
    <property type="component" value="Unassembled WGS sequence"/>
</dbReference>
<dbReference type="Proteomes" id="UP000272627">
    <property type="component" value="Unassembled WGS sequence"/>
</dbReference>
<dbReference type="EMBL" id="LJQI01000430">
    <property type="protein sequence ID" value="KPX19798.1"/>
    <property type="molecule type" value="Genomic_DNA"/>
</dbReference>
<reference evidence="1 4" key="1">
    <citation type="submission" date="2015-09" db="EMBL/GenBank/DDBJ databases">
        <title>Genome announcement of multiple Pseudomonas syringae strains.</title>
        <authorList>
            <person name="Thakur S."/>
            <person name="Wang P.W."/>
            <person name="Gong Y."/>
            <person name="Weir B.S."/>
            <person name="Guttman D.S."/>
        </authorList>
    </citation>
    <scope>NUCLEOTIDE SEQUENCE [LARGE SCALE GENOMIC DNA]</scope>
    <source>
        <strain evidence="1 4">ICMP4455</strain>
    </source>
</reference>